<dbReference type="InterPro" id="IPR002314">
    <property type="entry name" value="aa-tRNA-synt_IIb"/>
</dbReference>
<evidence type="ECO:0000313" key="6">
    <source>
        <dbReference type="EMBL" id="KAG6449731.1"/>
    </source>
</evidence>
<dbReference type="GO" id="GO:0004828">
    <property type="term" value="F:serine-tRNA ligase activity"/>
    <property type="evidence" value="ECO:0007669"/>
    <property type="project" value="UniProtKB-EC"/>
</dbReference>
<evidence type="ECO:0000256" key="3">
    <source>
        <dbReference type="ARBA" id="ARBA00031113"/>
    </source>
</evidence>
<reference evidence="6" key="2">
    <citation type="submission" date="2020-12" db="EMBL/GenBank/DDBJ databases">
        <authorList>
            <person name="Kanost M."/>
        </authorList>
    </citation>
    <scope>NUCLEOTIDE SEQUENCE</scope>
</reference>
<dbReference type="EMBL" id="JH668378">
    <property type="protein sequence ID" value="KAG6449731.1"/>
    <property type="molecule type" value="Genomic_DNA"/>
</dbReference>
<sequence>MMIHKFMNNVLLRVRNCNSCTVRHSALFINGNRATENYVFVIPHIDIPTILQDKDYMQTQLNRRKCKFDLDKLDNLWAVYDKLKLKKTEYDEKKDEISRELGKLLKNEPDGDTTKKYKIQISLIKDNIKKIKSPLWSAEETAIVEALKLPNYLHKRTPDNENTILYTHLNQPSNREKNHLKIGQDLNIINFKKNENYYLKGDAAVFELGAKFYFSHLLKENKFIQFSNPDFVKSVVVEGCGMEHTSPDTSFILHHNEDSKVSVDSRLHLTGGGSLCSFMAYHAKNVIYSKALPLKYFAMGRQYNPSPSDEDSLFHVSQSSVIEVFGVTKTADDLDAILEELIQFLKQSYSSLGVHFRLCILPADELNMWESLRVTVEMYSTSLDKYVEVANVSLSGDFISKRLLFMYTENKENKFTHIVSGTLLNVPKFLGCLLEHDNEFSLPDKFQPKNWSI</sequence>
<keyword evidence="4" id="KW-0175">Coiled coil</keyword>
<proteinExistence type="inferred from homology"/>
<gene>
    <name evidence="6" type="ORF">O3G_MSEX006208</name>
</gene>
<organism evidence="6 7">
    <name type="scientific">Manduca sexta</name>
    <name type="common">Tobacco hawkmoth</name>
    <name type="synonym">Tobacco hornworm</name>
    <dbReference type="NCBI Taxonomy" id="7130"/>
    <lineage>
        <taxon>Eukaryota</taxon>
        <taxon>Metazoa</taxon>
        <taxon>Ecdysozoa</taxon>
        <taxon>Arthropoda</taxon>
        <taxon>Hexapoda</taxon>
        <taxon>Insecta</taxon>
        <taxon>Pterygota</taxon>
        <taxon>Neoptera</taxon>
        <taxon>Endopterygota</taxon>
        <taxon>Lepidoptera</taxon>
        <taxon>Glossata</taxon>
        <taxon>Ditrysia</taxon>
        <taxon>Bombycoidea</taxon>
        <taxon>Sphingidae</taxon>
        <taxon>Sphinginae</taxon>
        <taxon>Sphingini</taxon>
        <taxon>Manduca</taxon>
    </lineage>
</organism>
<dbReference type="PANTHER" id="PTHR11778">
    <property type="entry name" value="SERYL-TRNA SYNTHETASE"/>
    <property type="match status" value="1"/>
</dbReference>
<evidence type="ECO:0000313" key="7">
    <source>
        <dbReference type="Proteomes" id="UP000791440"/>
    </source>
</evidence>
<dbReference type="Proteomes" id="UP000791440">
    <property type="component" value="Unassembled WGS sequence"/>
</dbReference>
<dbReference type="Pfam" id="PF00587">
    <property type="entry name" value="tRNA-synt_2b"/>
    <property type="match status" value="1"/>
</dbReference>
<accession>A0A921Z1E6</accession>
<dbReference type="InterPro" id="IPR002317">
    <property type="entry name" value="Ser-tRNA-ligase_type_1"/>
</dbReference>
<evidence type="ECO:0000256" key="1">
    <source>
        <dbReference type="ARBA" id="ARBA00010728"/>
    </source>
</evidence>
<keyword evidence="7" id="KW-1185">Reference proteome</keyword>
<comment type="caution">
    <text evidence="6">The sequence shown here is derived from an EMBL/GenBank/DDBJ whole genome shotgun (WGS) entry which is preliminary data.</text>
</comment>
<comment type="similarity">
    <text evidence="1">Belongs to the class-II aminoacyl-tRNA synthetase family. Type-1 seryl-tRNA synthetase subfamily.</text>
</comment>
<dbReference type="EC" id="6.1.1.11" evidence="2"/>
<evidence type="ECO:0000256" key="2">
    <source>
        <dbReference type="ARBA" id="ARBA00012840"/>
    </source>
</evidence>
<name>A0A921Z1E6_MANSE</name>
<feature type="coiled-coil region" evidence="4">
    <location>
        <begin position="80"/>
        <end position="107"/>
    </location>
</feature>
<protein>
    <recommendedName>
        <fullName evidence="2">serine--tRNA ligase</fullName>
        <ecNumber evidence="2">6.1.1.11</ecNumber>
    </recommendedName>
    <alternativeName>
        <fullName evidence="3">Seryl-tRNA synthetase</fullName>
    </alternativeName>
</protein>
<evidence type="ECO:0000259" key="5">
    <source>
        <dbReference type="PROSITE" id="PS50862"/>
    </source>
</evidence>
<dbReference type="GO" id="GO:0006434">
    <property type="term" value="P:seryl-tRNA aminoacylation"/>
    <property type="evidence" value="ECO:0007669"/>
    <property type="project" value="InterPro"/>
</dbReference>
<dbReference type="AlphaFoldDB" id="A0A921Z1E6"/>
<reference evidence="6" key="1">
    <citation type="journal article" date="2016" name="Insect Biochem. Mol. Biol.">
        <title>Multifaceted biological insights from a draft genome sequence of the tobacco hornworm moth, Manduca sexta.</title>
        <authorList>
            <person name="Kanost M.R."/>
            <person name="Arrese E.L."/>
            <person name="Cao X."/>
            <person name="Chen Y.R."/>
            <person name="Chellapilla S."/>
            <person name="Goldsmith M.R."/>
            <person name="Grosse-Wilde E."/>
            <person name="Heckel D.G."/>
            <person name="Herndon N."/>
            <person name="Jiang H."/>
            <person name="Papanicolaou A."/>
            <person name="Qu J."/>
            <person name="Soulages J.L."/>
            <person name="Vogel H."/>
            <person name="Walters J."/>
            <person name="Waterhouse R.M."/>
            <person name="Ahn S.J."/>
            <person name="Almeida F.C."/>
            <person name="An C."/>
            <person name="Aqrawi P."/>
            <person name="Bretschneider A."/>
            <person name="Bryant W.B."/>
            <person name="Bucks S."/>
            <person name="Chao H."/>
            <person name="Chevignon G."/>
            <person name="Christen J.M."/>
            <person name="Clarke D.F."/>
            <person name="Dittmer N.T."/>
            <person name="Ferguson L.C.F."/>
            <person name="Garavelou S."/>
            <person name="Gordon K.H.J."/>
            <person name="Gunaratna R.T."/>
            <person name="Han Y."/>
            <person name="Hauser F."/>
            <person name="He Y."/>
            <person name="Heidel-Fischer H."/>
            <person name="Hirsh A."/>
            <person name="Hu Y."/>
            <person name="Jiang H."/>
            <person name="Kalra D."/>
            <person name="Klinner C."/>
            <person name="Konig C."/>
            <person name="Kovar C."/>
            <person name="Kroll A.R."/>
            <person name="Kuwar S.S."/>
            <person name="Lee S.L."/>
            <person name="Lehman R."/>
            <person name="Li K."/>
            <person name="Li Z."/>
            <person name="Liang H."/>
            <person name="Lovelace S."/>
            <person name="Lu Z."/>
            <person name="Mansfield J.H."/>
            <person name="McCulloch K.J."/>
            <person name="Mathew T."/>
            <person name="Morton B."/>
            <person name="Muzny D.M."/>
            <person name="Neunemann D."/>
            <person name="Ongeri F."/>
            <person name="Pauchet Y."/>
            <person name="Pu L.L."/>
            <person name="Pyrousis I."/>
            <person name="Rao X.J."/>
            <person name="Redding A."/>
            <person name="Roesel C."/>
            <person name="Sanchez-Gracia A."/>
            <person name="Schaack S."/>
            <person name="Shukla A."/>
            <person name="Tetreau G."/>
            <person name="Wang Y."/>
            <person name="Xiong G.H."/>
            <person name="Traut W."/>
            <person name="Walsh T.K."/>
            <person name="Worley K.C."/>
            <person name="Wu D."/>
            <person name="Wu W."/>
            <person name="Wu Y.Q."/>
            <person name="Zhang X."/>
            <person name="Zou Z."/>
            <person name="Zucker H."/>
            <person name="Briscoe A.D."/>
            <person name="Burmester T."/>
            <person name="Clem R.J."/>
            <person name="Feyereisen R."/>
            <person name="Grimmelikhuijzen C.J.P."/>
            <person name="Hamodrakas S.J."/>
            <person name="Hansson B.S."/>
            <person name="Huguet E."/>
            <person name="Jermiin L.S."/>
            <person name="Lan Q."/>
            <person name="Lehman H.K."/>
            <person name="Lorenzen M."/>
            <person name="Merzendorfer H."/>
            <person name="Michalopoulos I."/>
            <person name="Morton D.B."/>
            <person name="Muthukrishnan S."/>
            <person name="Oakeshott J.G."/>
            <person name="Palmer W."/>
            <person name="Park Y."/>
            <person name="Passarelli A.L."/>
            <person name="Rozas J."/>
            <person name="Schwartz L.M."/>
            <person name="Smith W."/>
            <person name="Southgate A."/>
            <person name="Vilcinskas A."/>
            <person name="Vogt R."/>
            <person name="Wang P."/>
            <person name="Werren J."/>
            <person name="Yu X.Q."/>
            <person name="Zhou J.J."/>
            <person name="Brown S.J."/>
            <person name="Scherer S.E."/>
            <person name="Richards S."/>
            <person name="Blissard G.W."/>
        </authorList>
    </citation>
    <scope>NUCLEOTIDE SEQUENCE</scope>
</reference>
<dbReference type="PROSITE" id="PS50862">
    <property type="entry name" value="AA_TRNA_LIGASE_II"/>
    <property type="match status" value="1"/>
</dbReference>
<dbReference type="PIRSF" id="PIRSF001529">
    <property type="entry name" value="Ser-tRNA-synth_IIa"/>
    <property type="match status" value="1"/>
</dbReference>
<feature type="domain" description="Aminoacyl-transfer RNA synthetases class-II family profile" evidence="5">
    <location>
        <begin position="214"/>
        <end position="443"/>
    </location>
</feature>
<dbReference type="InterPro" id="IPR006195">
    <property type="entry name" value="aa-tRNA-synth_II"/>
</dbReference>
<dbReference type="GO" id="GO:0005524">
    <property type="term" value="F:ATP binding"/>
    <property type="evidence" value="ECO:0007669"/>
    <property type="project" value="InterPro"/>
</dbReference>
<evidence type="ECO:0000256" key="4">
    <source>
        <dbReference type="SAM" id="Coils"/>
    </source>
</evidence>